<dbReference type="AlphaFoldDB" id="A0A1Q4H7E9"/>
<dbReference type="PRINTS" id="PR00409">
    <property type="entry name" value="PHDIOXRDTASE"/>
</dbReference>
<dbReference type="EMBL" id="MIJD01000084">
    <property type="protein sequence ID" value="OPE54461.1"/>
    <property type="molecule type" value="Genomic_DNA"/>
</dbReference>
<proteinExistence type="predicted"/>
<dbReference type="InterPro" id="IPR036010">
    <property type="entry name" value="2Fe-2S_ferredoxin-like_sf"/>
</dbReference>
<dbReference type="RefSeq" id="WP_073858549.1">
    <property type="nucleotide sequence ID" value="NZ_BAAATC010000014.1"/>
</dbReference>
<dbReference type="InterPro" id="IPR050415">
    <property type="entry name" value="MRET"/>
</dbReference>
<dbReference type="Gene3D" id="3.40.50.80">
    <property type="entry name" value="Nucleotide-binding domain of ferredoxin-NADP reductase (FNR) module"/>
    <property type="match status" value="1"/>
</dbReference>
<protein>
    <submittedName>
        <fullName evidence="11">Oxidoreductase</fullName>
    </submittedName>
</protein>
<evidence type="ECO:0000256" key="6">
    <source>
        <dbReference type="ARBA" id="ARBA00023004"/>
    </source>
</evidence>
<dbReference type="Gene3D" id="3.10.20.30">
    <property type="match status" value="1"/>
</dbReference>
<dbReference type="PANTHER" id="PTHR47354:SF1">
    <property type="entry name" value="CARNITINE MONOOXYGENASE REDUCTASE SUBUNIT"/>
    <property type="match status" value="1"/>
</dbReference>
<keyword evidence="3" id="KW-0001">2Fe-2S</keyword>
<comment type="cofactor">
    <cofactor evidence="1">
        <name>FAD</name>
        <dbReference type="ChEBI" id="CHEBI:57692"/>
    </cofactor>
</comment>
<keyword evidence="6" id="KW-0408">Iron</keyword>
<evidence type="ECO:0000256" key="4">
    <source>
        <dbReference type="ARBA" id="ARBA00022723"/>
    </source>
</evidence>
<dbReference type="OrthoDB" id="502624at2"/>
<dbReference type="PANTHER" id="PTHR47354">
    <property type="entry name" value="NADH OXIDOREDUCTASE HCR"/>
    <property type="match status" value="1"/>
</dbReference>
<evidence type="ECO:0000256" key="2">
    <source>
        <dbReference type="ARBA" id="ARBA00022630"/>
    </source>
</evidence>
<feature type="domain" description="FAD-binding FR-type" evidence="9">
    <location>
        <begin position="59"/>
        <end position="162"/>
    </location>
</feature>
<dbReference type="Proteomes" id="UP000220340">
    <property type="component" value="Unassembled WGS sequence"/>
</dbReference>
<dbReference type="Pfam" id="PF00111">
    <property type="entry name" value="Fer2"/>
    <property type="match status" value="1"/>
</dbReference>
<dbReference type="SUPFAM" id="SSF54292">
    <property type="entry name" value="2Fe-2S ferredoxin-like"/>
    <property type="match status" value="1"/>
</dbReference>
<dbReference type="GO" id="GO:0051537">
    <property type="term" value="F:2 iron, 2 sulfur cluster binding"/>
    <property type="evidence" value="ECO:0007669"/>
    <property type="project" value="UniProtKB-KW"/>
</dbReference>
<dbReference type="GO" id="GO:0016491">
    <property type="term" value="F:oxidoreductase activity"/>
    <property type="evidence" value="ECO:0007669"/>
    <property type="project" value="UniProtKB-KW"/>
</dbReference>
<dbReference type="InterPro" id="IPR012675">
    <property type="entry name" value="Beta-grasp_dom_sf"/>
</dbReference>
<evidence type="ECO:0000313" key="12">
    <source>
        <dbReference type="Proteomes" id="UP000191039"/>
    </source>
</evidence>
<evidence type="ECO:0000259" key="9">
    <source>
        <dbReference type="PROSITE" id="PS51384"/>
    </source>
</evidence>
<name>A0A1Q4H7E9_9MYCO</name>
<evidence type="ECO:0000256" key="5">
    <source>
        <dbReference type="ARBA" id="ARBA00023002"/>
    </source>
</evidence>
<evidence type="ECO:0000313" key="11">
    <source>
        <dbReference type="EMBL" id="PEG55487.1"/>
    </source>
</evidence>
<organism evidence="11 13">
    <name type="scientific">Mycolicibacterium diernhoferi</name>
    <dbReference type="NCBI Taxonomy" id="1801"/>
    <lineage>
        <taxon>Bacteria</taxon>
        <taxon>Bacillati</taxon>
        <taxon>Actinomycetota</taxon>
        <taxon>Actinomycetes</taxon>
        <taxon>Mycobacteriales</taxon>
        <taxon>Mycobacteriaceae</taxon>
        <taxon>Mycolicibacterium</taxon>
    </lineage>
</organism>
<dbReference type="InterPro" id="IPR006058">
    <property type="entry name" value="2Fe2S_fd_BS"/>
</dbReference>
<dbReference type="CDD" id="cd00207">
    <property type="entry name" value="fer2"/>
    <property type="match status" value="1"/>
</dbReference>
<dbReference type="GO" id="GO:0046872">
    <property type="term" value="F:metal ion binding"/>
    <property type="evidence" value="ECO:0007669"/>
    <property type="project" value="UniProtKB-KW"/>
</dbReference>
<comment type="caution">
    <text evidence="11">The sequence shown here is derived from an EMBL/GenBank/DDBJ whole genome shotgun (WGS) entry which is preliminary data.</text>
</comment>
<sequence length="372" mass="40636">MGERWSRLLRPYVGEPPPGLYGRSPDALIRAVGAVVPHFLSVVMRLGGDRELPELPRVRNRRTMIVEERRLVARDPDVVALTLVAADGAELRRWHPGAHIDVHLPSGRTRQYSLCGDPDRLDHYRIAVREVPGHGGASIEVRGLRVGQRVQISDPRNAFMMPLPGSGSRSERLRFIAGGIGITPILPMVRLADRLGLDWSLRYTGRHRDSLPFLEELEGFGDRVRVLTDEGSGLPTAADLLDDVTPRTAVYACGPPPMMDLVRAGVPERCELHIERFSAVPVVHGRPFELVLSGSGEVVAVGAGQSALAALRAVRPNVTFSCQQGFCGTCVQRVVSGKVEHRDHTLTGEQRALGQMLVCVSRSANGPLVLDL</sequence>
<dbReference type="Proteomes" id="UP000191039">
    <property type="component" value="Unassembled WGS sequence"/>
</dbReference>
<dbReference type="InterPro" id="IPR001041">
    <property type="entry name" value="2Fe-2S_ferredoxin-type"/>
</dbReference>
<evidence type="ECO:0000313" key="10">
    <source>
        <dbReference type="EMBL" id="OPE54461.1"/>
    </source>
</evidence>
<keyword evidence="13" id="KW-1185">Reference proteome</keyword>
<dbReference type="SUPFAM" id="SSF52343">
    <property type="entry name" value="Ferredoxin reductase-like, C-terminal NADP-linked domain"/>
    <property type="match status" value="1"/>
</dbReference>
<dbReference type="SUPFAM" id="SSF63380">
    <property type="entry name" value="Riboflavin synthase domain-like"/>
    <property type="match status" value="1"/>
</dbReference>
<evidence type="ECO:0000259" key="8">
    <source>
        <dbReference type="PROSITE" id="PS51085"/>
    </source>
</evidence>
<keyword evidence="4" id="KW-0479">Metal-binding</keyword>
<dbReference type="EMBL" id="PDCR01000006">
    <property type="protein sequence ID" value="PEG55487.1"/>
    <property type="molecule type" value="Genomic_DNA"/>
</dbReference>
<dbReference type="InterPro" id="IPR017927">
    <property type="entry name" value="FAD-bd_FR_type"/>
</dbReference>
<dbReference type="PROSITE" id="PS51085">
    <property type="entry name" value="2FE2S_FER_2"/>
    <property type="match status" value="1"/>
</dbReference>
<dbReference type="STRING" id="1801.BRW64_21795"/>
<keyword evidence="7" id="KW-0411">Iron-sulfur</keyword>
<feature type="domain" description="2Fe-2S ferredoxin-type" evidence="8">
    <location>
        <begin position="286"/>
        <end position="372"/>
    </location>
</feature>
<dbReference type="InterPro" id="IPR039261">
    <property type="entry name" value="FNR_nucleotide-bd"/>
</dbReference>
<dbReference type="CDD" id="cd06185">
    <property type="entry name" value="PDR_like"/>
    <property type="match status" value="1"/>
</dbReference>
<dbReference type="PROSITE" id="PS00197">
    <property type="entry name" value="2FE2S_FER_1"/>
    <property type="match status" value="1"/>
</dbReference>
<dbReference type="Gene3D" id="2.40.30.10">
    <property type="entry name" value="Translation factors"/>
    <property type="match status" value="1"/>
</dbReference>
<dbReference type="PROSITE" id="PS51384">
    <property type="entry name" value="FAD_FR"/>
    <property type="match status" value="1"/>
</dbReference>
<evidence type="ECO:0000256" key="7">
    <source>
        <dbReference type="ARBA" id="ARBA00023014"/>
    </source>
</evidence>
<reference evidence="10 12" key="1">
    <citation type="submission" date="2016-09" db="EMBL/GenBank/DDBJ databases">
        <title>genome sequences of unsequenced Mycobacteria.</title>
        <authorList>
            <person name="Greninger A.L."/>
            <person name="Jerome K.R."/>
            <person name="Mcnair B."/>
            <person name="Wallis C."/>
            <person name="Fang F."/>
        </authorList>
    </citation>
    <scope>NUCLEOTIDE SEQUENCE [LARGE SCALE GENOMIC DNA]</scope>
    <source>
        <strain evidence="10 12">BM1</strain>
    </source>
</reference>
<reference evidence="11 13" key="2">
    <citation type="submission" date="2017-10" db="EMBL/GenBank/DDBJ databases">
        <title>The new phylogeny of genus Mycobacterium.</title>
        <authorList>
            <person name="Tortoli E."/>
            <person name="Trovato A."/>
            <person name="Cirillo D.M."/>
        </authorList>
    </citation>
    <scope>NUCLEOTIDE SEQUENCE [LARGE SCALE GENOMIC DNA]</scope>
    <source>
        <strain evidence="11 13">IP141170001</strain>
    </source>
</reference>
<keyword evidence="5" id="KW-0560">Oxidoreductase</keyword>
<evidence type="ECO:0000256" key="1">
    <source>
        <dbReference type="ARBA" id="ARBA00001974"/>
    </source>
</evidence>
<dbReference type="InterPro" id="IPR017938">
    <property type="entry name" value="Riboflavin_synthase-like_b-brl"/>
</dbReference>
<evidence type="ECO:0000313" key="13">
    <source>
        <dbReference type="Proteomes" id="UP000220340"/>
    </source>
</evidence>
<keyword evidence="2" id="KW-0285">Flavoprotein</keyword>
<accession>A0A1Q4H7E9</accession>
<evidence type="ECO:0000256" key="3">
    <source>
        <dbReference type="ARBA" id="ARBA00022714"/>
    </source>
</evidence>
<gene>
    <name evidence="10" type="ORF">BV510_10120</name>
    <name evidence="11" type="ORF">CRI78_06125</name>
</gene>